<dbReference type="Proteomes" id="UP000198959">
    <property type="component" value="Unassembled WGS sequence"/>
</dbReference>
<dbReference type="EMBL" id="FMHW01000002">
    <property type="protein sequence ID" value="SCL39730.1"/>
    <property type="molecule type" value="Genomic_DNA"/>
</dbReference>
<evidence type="ECO:0000313" key="1">
    <source>
        <dbReference type="EMBL" id="SCL39730.1"/>
    </source>
</evidence>
<accession>A0A1C6TD24</accession>
<reference evidence="2" key="1">
    <citation type="submission" date="2016-06" db="EMBL/GenBank/DDBJ databases">
        <authorList>
            <person name="Varghese N."/>
            <person name="Submissions Spin"/>
        </authorList>
    </citation>
    <scope>NUCLEOTIDE SEQUENCE [LARGE SCALE GENOMIC DNA]</scope>
    <source>
        <strain evidence="2">DSM 43817</strain>
    </source>
</reference>
<keyword evidence="2" id="KW-1185">Reference proteome</keyword>
<dbReference type="STRING" id="145854.GA0074692_5464"/>
<sequence>MNLRQFLFIATLLTAASVAGSGVRPHSPIVPADPIGPTVDEVIDLNGLAGAEFGDSQRELAERGILQEAAESCGPTLVGHETASPIFYDDRLVLLWVSAPVRTPEGVTVGTPVDDLPAHFPSLARLGAPKGTYRLDGLLAQRGDRAYLFLHDGRTVRKTIAGYAEYAQRLFAEGYGPC</sequence>
<evidence type="ECO:0000313" key="2">
    <source>
        <dbReference type="Proteomes" id="UP000198959"/>
    </source>
</evidence>
<dbReference type="AlphaFoldDB" id="A0A1C6TD24"/>
<organism evidence="1 2">
    <name type="scientific">Micromonospora pallida</name>
    <dbReference type="NCBI Taxonomy" id="145854"/>
    <lineage>
        <taxon>Bacteria</taxon>
        <taxon>Bacillati</taxon>
        <taxon>Actinomycetota</taxon>
        <taxon>Actinomycetes</taxon>
        <taxon>Micromonosporales</taxon>
        <taxon>Micromonosporaceae</taxon>
        <taxon>Micromonospora</taxon>
    </lineage>
</organism>
<protein>
    <submittedName>
        <fullName evidence="1">Uncharacterized protein</fullName>
    </submittedName>
</protein>
<name>A0A1C6TD24_9ACTN</name>
<gene>
    <name evidence="1" type="ORF">GA0074692_5464</name>
</gene>
<proteinExistence type="predicted"/>
<dbReference type="OrthoDB" id="3399090at2"/>